<organism evidence="2 3">
    <name type="scientific">Methylocystis hirsuta</name>
    <dbReference type="NCBI Taxonomy" id="369798"/>
    <lineage>
        <taxon>Bacteria</taxon>
        <taxon>Pseudomonadati</taxon>
        <taxon>Pseudomonadota</taxon>
        <taxon>Alphaproteobacteria</taxon>
        <taxon>Hyphomicrobiales</taxon>
        <taxon>Methylocystaceae</taxon>
        <taxon>Methylocystis</taxon>
    </lineage>
</organism>
<dbReference type="EMBL" id="QWDD01000001">
    <property type="protein sequence ID" value="RNJ48487.1"/>
    <property type="molecule type" value="Genomic_DNA"/>
</dbReference>
<sequence length="77" mass="8675">MRKTLTVALLALICALSSGNAFAQRWRGPCCAPAAPAWVQYQQWANAYFLGCNYLRQLHKYGDDVDARRACQGMMFD</sequence>
<evidence type="ECO:0000313" key="2">
    <source>
        <dbReference type="EMBL" id="RNJ48487.1"/>
    </source>
</evidence>
<dbReference type="RefSeq" id="WP_123174490.1">
    <property type="nucleotide sequence ID" value="NZ_QWDD01000001.1"/>
</dbReference>
<keyword evidence="3" id="KW-1185">Reference proteome</keyword>
<dbReference type="AlphaFoldDB" id="A0A3M9XJW3"/>
<dbReference type="Proteomes" id="UP000268623">
    <property type="component" value="Unassembled WGS sequence"/>
</dbReference>
<reference evidence="2 3" key="1">
    <citation type="submission" date="2018-08" db="EMBL/GenBank/DDBJ databases">
        <title>Genome sequence of Methylocystis hirsuta CSC1, a methanotroph able to accumulate PHAs.</title>
        <authorList>
            <person name="Bordel S."/>
            <person name="Rodriguez E."/>
            <person name="Gancedo J."/>
            <person name="Munoz R."/>
        </authorList>
    </citation>
    <scope>NUCLEOTIDE SEQUENCE [LARGE SCALE GENOMIC DNA]</scope>
    <source>
        <strain evidence="2 3">CSC1</strain>
    </source>
</reference>
<keyword evidence="1" id="KW-0732">Signal</keyword>
<comment type="caution">
    <text evidence="2">The sequence shown here is derived from an EMBL/GenBank/DDBJ whole genome shotgun (WGS) entry which is preliminary data.</text>
</comment>
<accession>A0A3M9XJW3</accession>
<name>A0A3M9XJW3_9HYPH</name>
<evidence type="ECO:0000256" key="1">
    <source>
        <dbReference type="SAM" id="SignalP"/>
    </source>
</evidence>
<feature type="chain" id="PRO_5018047230" evidence="1">
    <location>
        <begin position="24"/>
        <end position="77"/>
    </location>
</feature>
<dbReference type="OrthoDB" id="9847302at2"/>
<gene>
    <name evidence="2" type="ORF">D1O30_01435</name>
</gene>
<protein>
    <submittedName>
        <fullName evidence="2">Uncharacterized protein</fullName>
    </submittedName>
</protein>
<feature type="signal peptide" evidence="1">
    <location>
        <begin position="1"/>
        <end position="23"/>
    </location>
</feature>
<proteinExistence type="predicted"/>
<evidence type="ECO:0000313" key="3">
    <source>
        <dbReference type="Proteomes" id="UP000268623"/>
    </source>
</evidence>